<evidence type="ECO:0000256" key="1">
    <source>
        <dbReference type="ARBA" id="ARBA00004141"/>
    </source>
</evidence>
<evidence type="ECO:0000313" key="8">
    <source>
        <dbReference type="EMBL" id="PVD39228.1"/>
    </source>
</evidence>
<keyword evidence="4 6" id="KW-0472">Membrane</keyword>
<dbReference type="GO" id="GO:0051225">
    <property type="term" value="P:spindle assembly"/>
    <property type="evidence" value="ECO:0007669"/>
    <property type="project" value="InterPro"/>
</dbReference>
<dbReference type="GO" id="GO:0005813">
    <property type="term" value="C:centrosome"/>
    <property type="evidence" value="ECO:0007669"/>
    <property type="project" value="TreeGrafter"/>
</dbReference>
<dbReference type="InterPro" id="IPR018499">
    <property type="entry name" value="Tetraspanin/Peripherin"/>
</dbReference>
<comment type="subcellular location">
    <subcellularLocation>
        <location evidence="1">Membrane</location>
        <topology evidence="1">Multi-pass membrane protein</topology>
    </subcellularLocation>
</comment>
<feature type="transmembrane region" description="Helical" evidence="6">
    <location>
        <begin position="449"/>
        <end position="472"/>
    </location>
</feature>
<evidence type="ECO:0000256" key="4">
    <source>
        <dbReference type="ARBA" id="ARBA00023136"/>
    </source>
</evidence>
<dbReference type="Pfam" id="PF00386">
    <property type="entry name" value="C1q"/>
    <property type="match status" value="1"/>
</dbReference>
<evidence type="ECO:0000313" key="9">
    <source>
        <dbReference type="Proteomes" id="UP000245119"/>
    </source>
</evidence>
<name>A0A2T7Q0P4_POMCA</name>
<dbReference type="GO" id="GO:0016020">
    <property type="term" value="C:membrane"/>
    <property type="evidence" value="ECO:0007669"/>
    <property type="project" value="UniProtKB-SubCell"/>
</dbReference>
<dbReference type="GO" id="GO:0007020">
    <property type="term" value="P:microtubule nucleation"/>
    <property type="evidence" value="ECO:0007669"/>
    <property type="project" value="TreeGrafter"/>
</dbReference>
<dbReference type="GO" id="GO:0070652">
    <property type="term" value="C:HAUS complex"/>
    <property type="evidence" value="ECO:0007669"/>
    <property type="project" value="TreeGrafter"/>
</dbReference>
<dbReference type="PRINTS" id="PR00259">
    <property type="entry name" value="TMFOUR"/>
</dbReference>
<evidence type="ECO:0000256" key="3">
    <source>
        <dbReference type="ARBA" id="ARBA00022989"/>
    </source>
</evidence>
<dbReference type="Pfam" id="PF00335">
    <property type="entry name" value="Tetraspanin"/>
    <property type="match status" value="1"/>
</dbReference>
<sequence length="566" mass="62528">MSSVIQLLQKSPLDIKNDNSPAAQANCRTDVAFYVYSPKDVSATASGPIVLPTVRTNAGGGFDASTGFFTAPVSGLYQFHTNFMCADLNKYVHTGLYVDGALVAGSISDCRHGFYDSVSSEAVVHVNAGQKVHLGNWDDTQATYFVNTLIDGRTGHFSESPDDRAEQQSGIARSTICQVAGHKHGEEADRIRSCVAELPSIKHIKLQREITKQKKELEKINLEIFKRMQDFETRDMTHLDIIEKRTEKLKELNDHLQSVITHRDFFLTKLQQPFTGDFIRLESAFHKHASELFVQLAPVLSSLSSHVDDLIWLRQHDFADGVVDNHLLELSSALASLQTRFQTAIQLSHHVSLLHSGDTSHESETQGSSDAADNHGPWGPHPSRAVTGGRGSLRSCRMANQNFSEDPMKNYSLLEVCGYMLLATGLLLICLSVLGFLGVCMLNRSILGIYTICICLMVVLQLAAGVLGALYLDSLRMDEVQKQMFTSLQVRYQGPILNDTGLFPSDVEFSHSFDYAQVSLQCCGANNGSDYAVFTEWNRTWYDSSGSSELTSSPSAFYVCPMQTAD</sequence>
<feature type="transmembrane region" description="Helical" evidence="6">
    <location>
        <begin position="419"/>
        <end position="442"/>
    </location>
</feature>
<dbReference type="PANTHER" id="PTHR16039">
    <property type="entry name" value="HAUS AUGMIN-LIKE COMPLEX SUBUNIT 2"/>
    <property type="match status" value="1"/>
</dbReference>
<protein>
    <recommendedName>
        <fullName evidence="7">C1q domain-containing protein</fullName>
    </recommendedName>
</protein>
<proteinExistence type="predicted"/>
<dbReference type="AlphaFoldDB" id="A0A2T7Q0P4"/>
<dbReference type="SUPFAM" id="SSF49842">
    <property type="entry name" value="TNF-like"/>
    <property type="match status" value="1"/>
</dbReference>
<reference evidence="8 9" key="1">
    <citation type="submission" date="2018-04" db="EMBL/GenBank/DDBJ databases">
        <title>The genome of golden apple snail Pomacea canaliculata provides insight into stress tolerance and invasive adaptation.</title>
        <authorList>
            <person name="Liu C."/>
            <person name="Liu B."/>
            <person name="Ren Y."/>
            <person name="Zhang Y."/>
            <person name="Wang H."/>
            <person name="Li S."/>
            <person name="Jiang F."/>
            <person name="Yin L."/>
            <person name="Zhang G."/>
            <person name="Qian W."/>
            <person name="Fan W."/>
        </authorList>
    </citation>
    <scope>NUCLEOTIDE SEQUENCE [LARGE SCALE GENOMIC DNA]</scope>
    <source>
        <strain evidence="8">SZHN2017</strain>
        <tissue evidence="8">Muscle</tissue>
    </source>
</reference>
<dbReference type="SUPFAM" id="SSF48652">
    <property type="entry name" value="Tetraspanin"/>
    <property type="match status" value="1"/>
</dbReference>
<keyword evidence="2 6" id="KW-0812">Transmembrane</keyword>
<dbReference type="InterPro" id="IPR001073">
    <property type="entry name" value="C1q_dom"/>
</dbReference>
<dbReference type="GO" id="GO:1990498">
    <property type="term" value="C:mitotic spindle microtubule"/>
    <property type="evidence" value="ECO:0007669"/>
    <property type="project" value="TreeGrafter"/>
</dbReference>
<dbReference type="InterPro" id="IPR008952">
    <property type="entry name" value="Tetraspanin_EC2_sf"/>
</dbReference>
<dbReference type="PANTHER" id="PTHR16039:SF1">
    <property type="entry name" value="HAUS AUGMIN-LIKE COMPLEX SUBUNIT 2"/>
    <property type="match status" value="1"/>
</dbReference>
<comment type="caution">
    <text evidence="8">The sequence shown here is derived from an EMBL/GenBank/DDBJ whole genome shotgun (WGS) entry which is preliminary data.</text>
</comment>
<dbReference type="Gene3D" id="2.60.120.40">
    <property type="match status" value="1"/>
</dbReference>
<dbReference type="Proteomes" id="UP000245119">
    <property type="component" value="Linkage Group LG1"/>
</dbReference>
<accession>A0A2T7Q0P4</accession>
<gene>
    <name evidence="8" type="ORF">C0Q70_01856</name>
</gene>
<dbReference type="EMBL" id="PZQS01000001">
    <property type="protein sequence ID" value="PVD39228.1"/>
    <property type="molecule type" value="Genomic_DNA"/>
</dbReference>
<evidence type="ECO:0000256" key="2">
    <source>
        <dbReference type="ARBA" id="ARBA00022692"/>
    </source>
</evidence>
<dbReference type="InterPro" id="IPR028346">
    <property type="entry name" value="HAUS2"/>
</dbReference>
<organism evidence="8 9">
    <name type="scientific">Pomacea canaliculata</name>
    <name type="common">Golden apple snail</name>
    <dbReference type="NCBI Taxonomy" id="400727"/>
    <lineage>
        <taxon>Eukaryota</taxon>
        <taxon>Metazoa</taxon>
        <taxon>Spiralia</taxon>
        <taxon>Lophotrochozoa</taxon>
        <taxon>Mollusca</taxon>
        <taxon>Gastropoda</taxon>
        <taxon>Caenogastropoda</taxon>
        <taxon>Architaenioglossa</taxon>
        <taxon>Ampullarioidea</taxon>
        <taxon>Ampullariidae</taxon>
        <taxon>Pomacea</taxon>
    </lineage>
</organism>
<keyword evidence="3 6" id="KW-1133">Transmembrane helix</keyword>
<dbReference type="GO" id="GO:0007098">
    <property type="term" value="P:centrosome cycle"/>
    <property type="evidence" value="ECO:0007669"/>
    <property type="project" value="TreeGrafter"/>
</dbReference>
<feature type="domain" description="C1q" evidence="7">
    <location>
        <begin position="26"/>
        <end position="165"/>
    </location>
</feature>
<evidence type="ECO:0000256" key="6">
    <source>
        <dbReference type="SAM" id="Phobius"/>
    </source>
</evidence>
<dbReference type="SMART" id="SM00110">
    <property type="entry name" value="C1Q"/>
    <property type="match status" value="1"/>
</dbReference>
<dbReference type="STRING" id="400727.A0A2T7Q0P4"/>
<dbReference type="OrthoDB" id="6161803at2759"/>
<feature type="region of interest" description="Disordered" evidence="5">
    <location>
        <begin position="357"/>
        <end position="391"/>
    </location>
</feature>
<evidence type="ECO:0000259" key="7">
    <source>
        <dbReference type="PROSITE" id="PS50871"/>
    </source>
</evidence>
<dbReference type="Pfam" id="PF15003">
    <property type="entry name" value="HAUS2"/>
    <property type="match status" value="1"/>
</dbReference>
<evidence type="ECO:0000256" key="5">
    <source>
        <dbReference type="SAM" id="MobiDB-lite"/>
    </source>
</evidence>
<dbReference type="PROSITE" id="PS50871">
    <property type="entry name" value="C1Q"/>
    <property type="match status" value="1"/>
</dbReference>
<keyword evidence="9" id="KW-1185">Reference proteome</keyword>
<dbReference type="InterPro" id="IPR008983">
    <property type="entry name" value="Tumour_necrosis_fac-like_dom"/>
</dbReference>